<dbReference type="AlphaFoldDB" id="A0A3N6PIR2"/>
<sequence>MPRATRDGVSICYEYDECDGDPAGDPIVFVQGLGFGRWMWRWQREAVAAERDVIAPDTRGTGRSDAGLPPLVSRLPRRLRAPVVSKLAGYSVDGLAADLEAVLEDAGVRRAHLVGADLGGMIVQRHALEYSRAKTLTLVGTSHGGPDAVSVPEETTAQLFGTPDGASERETLRYRMRPAFGERFTNRNPHLMDRILEWRLEQDASGAALDAQFAAMSGFDASGELGGIRVPALVVHGTDDRVVPAGNARLLAEAIPDARLELVEGGSHCVFLEGADRVNEAVRSFLADHE</sequence>
<feature type="domain" description="AB hydrolase-1" evidence="1">
    <location>
        <begin position="26"/>
        <end position="275"/>
    </location>
</feature>
<dbReference type="GO" id="GO:0016787">
    <property type="term" value="F:hydrolase activity"/>
    <property type="evidence" value="ECO:0007669"/>
    <property type="project" value="UniProtKB-KW"/>
</dbReference>
<evidence type="ECO:0000313" key="2">
    <source>
        <dbReference type="EMBL" id="RQH00820.1"/>
    </source>
</evidence>
<keyword evidence="3" id="KW-1185">Reference proteome</keyword>
<dbReference type="PANTHER" id="PTHR43433">
    <property type="entry name" value="HYDROLASE, ALPHA/BETA FOLD FAMILY PROTEIN"/>
    <property type="match status" value="1"/>
</dbReference>
<name>A0A3N6PIR2_NATCH</name>
<dbReference type="OrthoDB" id="111592at2157"/>
<dbReference type="Pfam" id="PF00561">
    <property type="entry name" value="Abhydrolase_1"/>
    <property type="match status" value="1"/>
</dbReference>
<dbReference type="SUPFAM" id="SSF53474">
    <property type="entry name" value="alpha/beta-Hydrolases"/>
    <property type="match status" value="1"/>
</dbReference>
<comment type="caution">
    <text evidence="2">The sequence shown here is derived from an EMBL/GenBank/DDBJ whole genome shotgun (WGS) entry which is preliminary data.</text>
</comment>
<dbReference type="Proteomes" id="UP000281431">
    <property type="component" value="Unassembled WGS sequence"/>
</dbReference>
<dbReference type="PRINTS" id="PR00111">
    <property type="entry name" value="ABHYDROLASE"/>
</dbReference>
<organism evidence="2 3">
    <name type="scientific">Natrarchaeobius chitinivorans</name>
    <dbReference type="NCBI Taxonomy" id="1679083"/>
    <lineage>
        <taxon>Archaea</taxon>
        <taxon>Methanobacteriati</taxon>
        <taxon>Methanobacteriota</taxon>
        <taxon>Stenosarchaea group</taxon>
        <taxon>Halobacteria</taxon>
        <taxon>Halobacteriales</taxon>
        <taxon>Natrialbaceae</taxon>
        <taxon>Natrarchaeobius</taxon>
    </lineage>
</organism>
<reference evidence="2 3" key="1">
    <citation type="submission" date="2018-10" db="EMBL/GenBank/DDBJ databases">
        <title>Natrarchaeobius chitinivorans gen. nov., sp. nov., and Natrarchaeobius haloalkaliphilus sp. nov., alkaliphilic, chitin-utilizing haloarchaea from hypersaline alkaline lakes.</title>
        <authorList>
            <person name="Sorokin D.Y."/>
            <person name="Elcheninov A.G."/>
            <person name="Kostrikina N.A."/>
            <person name="Bale N.J."/>
            <person name="Sinninghe Damste J.S."/>
            <person name="Khijniak T.V."/>
            <person name="Kublanov I.V."/>
            <person name="Toshchakov S.V."/>
        </authorList>
    </citation>
    <scope>NUCLEOTIDE SEQUENCE [LARGE SCALE GENOMIC DNA]</scope>
    <source>
        <strain evidence="2 3">AArcht7</strain>
    </source>
</reference>
<evidence type="ECO:0000259" key="1">
    <source>
        <dbReference type="Pfam" id="PF00561"/>
    </source>
</evidence>
<dbReference type="Gene3D" id="3.40.50.1820">
    <property type="entry name" value="alpha/beta hydrolase"/>
    <property type="match status" value="1"/>
</dbReference>
<accession>A0A3N6PIR2</accession>
<dbReference type="InterPro" id="IPR029058">
    <property type="entry name" value="AB_hydrolase_fold"/>
</dbReference>
<dbReference type="EMBL" id="REFZ01000005">
    <property type="protein sequence ID" value="RQH00820.1"/>
    <property type="molecule type" value="Genomic_DNA"/>
</dbReference>
<protein>
    <submittedName>
        <fullName evidence="2">Alpha/beta fold hydrolase</fullName>
    </submittedName>
</protein>
<dbReference type="PANTHER" id="PTHR43433:SF5">
    <property type="entry name" value="AB HYDROLASE-1 DOMAIN-CONTAINING PROTEIN"/>
    <property type="match status" value="1"/>
</dbReference>
<dbReference type="InterPro" id="IPR000073">
    <property type="entry name" value="AB_hydrolase_1"/>
</dbReference>
<keyword evidence="2" id="KW-0378">Hydrolase</keyword>
<proteinExistence type="predicted"/>
<gene>
    <name evidence="2" type="ORF">EA472_09295</name>
</gene>
<dbReference type="InterPro" id="IPR050471">
    <property type="entry name" value="AB_hydrolase"/>
</dbReference>
<evidence type="ECO:0000313" key="3">
    <source>
        <dbReference type="Proteomes" id="UP000281431"/>
    </source>
</evidence>